<dbReference type="InterPro" id="IPR013210">
    <property type="entry name" value="LRR_N_plant-typ"/>
</dbReference>
<keyword evidence="14" id="KW-1185">Reference proteome</keyword>
<accession>A0AAU9PSH8</accession>
<dbReference type="SUPFAM" id="SSF52058">
    <property type="entry name" value="L domain-like"/>
    <property type="match status" value="1"/>
</dbReference>
<feature type="signal peptide" evidence="10">
    <location>
        <begin position="1"/>
        <end position="21"/>
    </location>
</feature>
<reference evidence="13 14" key="1">
    <citation type="submission" date="2022-01" db="EMBL/GenBank/DDBJ databases">
        <authorList>
            <person name="Xiong W."/>
            <person name="Schranz E."/>
        </authorList>
    </citation>
    <scope>NUCLEOTIDE SEQUENCE [LARGE SCALE GENOMIC DNA]</scope>
</reference>
<dbReference type="EMBL" id="CAKMRJ010005745">
    <property type="protein sequence ID" value="CAH1452537.1"/>
    <property type="molecule type" value="Genomic_DNA"/>
</dbReference>
<dbReference type="InterPro" id="IPR055414">
    <property type="entry name" value="LRR_R13L4/SHOC2-like"/>
</dbReference>
<keyword evidence="6" id="KW-0677">Repeat</keyword>
<keyword evidence="4" id="KW-0812">Transmembrane</keyword>
<dbReference type="InterPro" id="IPR046956">
    <property type="entry name" value="RLP23-like"/>
</dbReference>
<protein>
    <recommendedName>
        <fullName evidence="15">Leucine-rich repeat-containing N-terminal plant-type domain-containing protein</fullName>
    </recommendedName>
</protein>
<keyword evidence="8" id="KW-0472">Membrane</keyword>
<dbReference type="Pfam" id="PF08263">
    <property type="entry name" value="LRRNT_2"/>
    <property type="match status" value="1"/>
</dbReference>
<keyword evidence="5 10" id="KW-0732">Signal</keyword>
<keyword evidence="7" id="KW-1133">Transmembrane helix</keyword>
<comment type="caution">
    <text evidence="13">The sequence shown here is derived from an EMBL/GenBank/DDBJ whole genome shotgun (WGS) entry which is preliminary data.</text>
</comment>
<evidence type="ECO:0000313" key="13">
    <source>
        <dbReference type="EMBL" id="CAH1452537.1"/>
    </source>
</evidence>
<evidence type="ECO:0000256" key="4">
    <source>
        <dbReference type="ARBA" id="ARBA00022692"/>
    </source>
</evidence>
<evidence type="ECO:0000256" key="9">
    <source>
        <dbReference type="ARBA" id="ARBA00023180"/>
    </source>
</evidence>
<evidence type="ECO:0000259" key="12">
    <source>
        <dbReference type="Pfam" id="PF23598"/>
    </source>
</evidence>
<dbReference type="Proteomes" id="UP001157418">
    <property type="component" value="Unassembled WGS sequence"/>
</dbReference>
<comment type="similarity">
    <text evidence="2">Belongs to the RLP family.</text>
</comment>
<evidence type="ECO:0000256" key="6">
    <source>
        <dbReference type="ARBA" id="ARBA00022737"/>
    </source>
</evidence>
<feature type="chain" id="PRO_5043840897" description="Leucine-rich repeat-containing N-terminal plant-type domain-containing protein" evidence="10">
    <location>
        <begin position="22"/>
        <end position="256"/>
    </location>
</feature>
<keyword evidence="3" id="KW-0433">Leucine-rich repeat</keyword>
<feature type="domain" description="Disease resistance R13L4/SHOC-2-like LRR" evidence="12">
    <location>
        <begin position="102"/>
        <end position="222"/>
    </location>
</feature>
<name>A0AAU9PSH8_9ASTR</name>
<dbReference type="Pfam" id="PF23598">
    <property type="entry name" value="LRR_14"/>
    <property type="match status" value="1"/>
</dbReference>
<organism evidence="13 14">
    <name type="scientific">Lactuca virosa</name>
    <dbReference type="NCBI Taxonomy" id="75947"/>
    <lineage>
        <taxon>Eukaryota</taxon>
        <taxon>Viridiplantae</taxon>
        <taxon>Streptophyta</taxon>
        <taxon>Embryophyta</taxon>
        <taxon>Tracheophyta</taxon>
        <taxon>Spermatophyta</taxon>
        <taxon>Magnoliopsida</taxon>
        <taxon>eudicotyledons</taxon>
        <taxon>Gunneridae</taxon>
        <taxon>Pentapetalae</taxon>
        <taxon>asterids</taxon>
        <taxon>campanulids</taxon>
        <taxon>Asterales</taxon>
        <taxon>Asteraceae</taxon>
        <taxon>Cichorioideae</taxon>
        <taxon>Cichorieae</taxon>
        <taxon>Lactucinae</taxon>
        <taxon>Lactuca</taxon>
    </lineage>
</organism>
<evidence type="ECO:0000256" key="5">
    <source>
        <dbReference type="ARBA" id="ARBA00022729"/>
    </source>
</evidence>
<evidence type="ECO:0000256" key="1">
    <source>
        <dbReference type="ARBA" id="ARBA00004479"/>
    </source>
</evidence>
<keyword evidence="9" id="KW-0325">Glycoprotein</keyword>
<evidence type="ECO:0000259" key="11">
    <source>
        <dbReference type="Pfam" id="PF08263"/>
    </source>
</evidence>
<evidence type="ECO:0000256" key="8">
    <source>
        <dbReference type="ARBA" id="ARBA00023136"/>
    </source>
</evidence>
<dbReference type="GO" id="GO:0016020">
    <property type="term" value="C:membrane"/>
    <property type="evidence" value="ECO:0007669"/>
    <property type="project" value="UniProtKB-SubCell"/>
</dbReference>
<dbReference type="Gene3D" id="3.80.10.10">
    <property type="entry name" value="Ribonuclease Inhibitor"/>
    <property type="match status" value="2"/>
</dbReference>
<evidence type="ECO:0000256" key="3">
    <source>
        <dbReference type="ARBA" id="ARBA00022614"/>
    </source>
</evidence>
<dbReference type="PANTHER" id="PTHR48063">
    <property type="entry name" value="LRR RECEPTOR-LIKE KINASE"/>
    <property type="match status" value="1"/>
</dbReference>
<proteinExistence type="inferred from homology"/>
<evidence type="ECO:0000256" key="2">
    <source>
        <dbReference type="ARBA" id="ARBA00009592"/>
    </source>
</evidence>
<dbReference type="PANTHER" id="PTHR48063:SF103">
    <property type="entry name" value="LEUCINE-RICH RECEPTOR-LIKE KINASE FAMILY PROTEIN"/>
    <property type="match status" value="1"/>
</dbReference>
<dbReference type="FunFam" id="3.80.10.10:FF:000275">
    <property type="entry name" value="Leucine-rich repeat receptor-like protein kinase"/>
    <property type="match status" value="1"/>
</dbReference>
<dbReference type="InterPro" id="IPR032675">
    <property type="entry name" value="LRR_dom_sf"/>
</dbReference>
<gene>
    <name evidence="13" type="ORF">LVIROSA_LOCUS37831</name>
</gene>
<comment type="subcellular location">
    <subcellularLocation>
        <location evidence="1">Membrane</location>
        <topology evidence="1">Single-pass type I membrane protein</topology>
    </subcellularLocation>
</comment>
<dbReference type="AlphaFoldDB" id="A0AAU9PSH8"/>
<evidence type="ECO:0008006" key="15">
    <source>
        <dbReference type="Google" id="ProtNLM"/>
    </source>
</evidence>
<evidence type="ECO:0000256" key="10">
    <source>
        <dbReference type="SAM" id="SignalP"/>
    </source>
</evidence>
<sequence length="256" mass="28404">MNPCLFLFFSLLLLLIVTTTASQLVATGKGGGDANANGVVNKCLNKERLALLLFKAPLQDPDGSLSTWTADERDCCEWSGVTCNNQTGRVTELDLQYCNLGGEISNSLLNLSYLNHLDLSQNSFHGNLPTIIGSMTRLSYLNLEFNNLYGTIPPEVGNLTNLQYLFLDSVGRCSVDNLEWLSHLSHLQSLRMDGISLAKQNHWVDVILSLRKLSFLSLDGCELSRVMYPYYSFLNSSSSIDNLSLQNNNLTSSMYL</sequence>
<evidence type="ECO:0000313" key="14">
    <source>
        <dbReference type="Proteomes" id="UP001157418"/>
    </source>
</evidence>
<evidence type="ECO:0000256" key="7">
    <source>
        <dbReference type="ARBA" id="ARBA00022989"/>
    </source>
</evidence>
<feature type="domain" description="Leucine-rich repeat-containing N-terminal plant-type" evidence="11">
    <location>
        <begin position="44"/>
        <end position="84"/>
    </location>
</feature>